<proteinExistence type="predicted"/>
<dbReference type="AlphaFoldDB" id="A0AAU8FFK5"/>
<protein>
    <submittedName>
        <fullName evidence="1">Uncharacterized protein</fullName>
    </submittedName>
</protein>
<dbReference type="RefSeq" id="WP_353718365.1">
    <property type="nucleotide sequence ID" value="NZ_CP159289.1"/>
</dbReference>
<accession>A0AAU8FFK5</accession>
<name>A0AAU8FFK5_9BACT</name>
<gene>
    <name evidence="1" type="ORF">ABV298_22275</name>
</gene>
<reference evidence="1" key="1">
    <citation type="submission" date="2024-06" db="EMBL/GenBank/DDBJ databases">
        <title>Sequencing and assembly of the genome of Dyadobacter sp. strain 676, a symbiont of Cyamopsis tetragonoloba.</title>
        <authorList>
            <person name="Guro P."/>
            <person name="Sazanova A."/>
            <person name="Kuznetsova I."/>
            <person name="Belimov A."/>
            <person name="Safronova V."/>
        </authorList>
    </citation>
    <scope>NUCLEOTIDE SEQUENCE</scope>
    <source>
        <strain evidence="1">676</strain>
    </source>
</reference>
<evidence type="ECO:0000313" key="1">
    <source>
        <dbReference type="EMBL" id="XCH23039.1"/>
    </source>
</evidence>
<dbReference type="EMBL" id="CP159289">
    <property type="protein sequence ID" value="XCH23039.1"/>
    <property type="molecule type" value="Genomic_DNA"/>
</dbReference>
<organism evidence="1">
    <name type="scientific">Dyadobacter sp. 676</name>
    <dbReference type="NCBI Taxonomy" id="3088362"/>
    <lineage>
        <taxon>Bacteria</taxon>
        <taxon>Pseudomonadati</taxon>
        <taxon>Bacteroidota</taxon>
        <taxon>Cytophagia</taxon>
        <taxon>Cytophagales</taxon>
        <taxon>Spirosomataceae</taxon>
        <taxon>Dyadobacter</taxon>
    </lineage>
</organism>
<sequence>MNDPILLPVDYLGETHEFPVTIVPLGYAYRLHVDLDGRILIFEKDDQGKYRVIDHSGDHSKIDKGLVAAIVSTLEAL</sequence>